<proteinExistence type="predicted"/>
<dbReference type="Proteomes" id="UP000439903">
    <property type="component" value="Unassembled WGS sequence"/>
</dbReference>
<sequence length="72" mass="7474">MPDQGLVHLCIINNFVAIVGVIVGVVTILESPFSGAISLLGGITETIRVAVFEYDFTVGAIVTKVIGVTVSV</sequence>
<dbReference type="EMBL" id="WTPW01000993">
    <property type="protein sequence ID" value="KAF0464182.1"/>
    <property type="molecule type" value="Genomic_DNA"/>
</dbReference>
<reference evidence="2 3" key="1">
    <citation type="journal article" date="2019" name="Environ. Microbiol.">
        <title>At the nexus of three kingdoms: the genome of the mycorrhizal fungus Gigaspora margarita provides insights into plant, endobacterial and fungal interactions.</title>
        <authorList>
            <person name="Venice F."/>
            <person name="Ghignone S."/>
            <person name="Salvioli di Fossalunga A."/>
            <person name="Amselem J."/>
            <person name="Novero M."/>
            <person name="Xianan X."/>
            <person name="Sedzielewska Toro K."/>
            <person name="Morin E."/>
            <person name="Lipzen A."/>
            <person name="Grigoriev I.V."/>
            <person name="Henrissat B."/>
            <person name="Martin F.M."/>
            <person name="Bonfante P."/>
        </authorList>
    </citation>
    <scope>NUCLEOTIDE SEQUENCE [LARGE SCALE GENOMIC DNA]</scope>
    <source>
        <strain evidence="2 3">BEG34</strain>
    </source>
</reference>
<keyword evidence="3" id="KW-1185">Reference proteome</keyword>
<evidence type="ECO:0000256" key="1">
    <source>
        <dbReference type="SAM" id="Phobius"/>
    </source>
</evidence>
<evidence type="ECO:0000313" key="3">
    <source>
        <dbReference type="Proteomes" id="UP000439903"/>
    </source>
</evidence>
<gene>
    <name evidence="2" type="ORF">F8M41_026529</name>
</gene>
<keyword evidence="1" id="KW-0812">Transmembrane</keyword>
<accession>A0A8H3XJR9</accession>
<comment type="caution">
    <text evidence="2">The sequence shown here is derived from an EMBL/GenBank/DDBJ whole genome shotgun (WGS) entry which is preliminary data.</text>
</comment>
<keyword evidence="1" id="KW-1133">Transmembrane helix</keyword>
<feature type="transmembrane region" description="Helical" evidence="1">
    <location>
        <begin position="6"/>
        <end position="29"/>
    </location>
</feature>
<protein>
    <submittedName>
        <fullName evidence="2">Uncharacterized protein</fullName>
    </submittedName>
</protein>
<name>A0A8H3XJR9_GIGMA</name>
<dbReference type="AlphaFoldDB" id="A0A8H3XJR9"/>
<evidence type="ECO:0000313" key="2">
    <source>
        <dbReference type="EMBL" id="KAF0464182.1"/>
    </source>
</evidence>
<organism evidence="2 3">
    <name type="scientific">Gigaspora margarita</name>
    <dbReference type="NCBI Taxonomy" id="4874"/>
    <lineage>
        <taxon>Eukaryota</taxon>
        <taxon>Fungi</taxon>
        <taxon>Fungi incertae sedis</taxon>
        <taxon>Mucoromycota</taxon>
        <taxon>Glomeromycotina</taxon>
        <taxon>Glomeromycetes</taxon>
        <taxon>Diversisporales</taxon>
        <taxon>Gigasporaceae</taxon>
        <taxon>Gigaspora</taxon>
    </lineage>
</organism>
<keyword evidence="1" id="KW-0472">Membrane</keyword>